<evidence type="ECO:0000256" key="8">
    <source>
        <dbReference type="ARBA" id="ARBA00023287"/>
    </source>
</evidence>
<keyword evidence="6 10" id="KW-1133">Transmembrane helix</keyword>
<dbReference type="GO" id="GO:0005886">
    <property type="term" value="C:plasma membrane"/>
    <property type="evidence" value="ECO:0007669"/>
    <property type="project" value="UniProtKB-SubCell"/>
</dbReference>
<proteinExistence type="inferred from homology"/>
<dbReference type="PROSITE" id="PS00409">
    <property type="entry name" value="PROKAR_NTER_METHYL"/>
    <property type="match status" value="1"/>
</dbReference>
<dbReference type="GO" id="GO:0009986">
    <property type="term" value="C:cell surface"/>
    <property type="evidence" value="ECO:0007669"/>
    <property type="project" value="UniProtKB-SubCell"/>
</dbReference>
<dbReference type="STRING" id="1464122.SAMN05421737_101242"/>
<keyword evidence="13" id="KW-1185">Reference proteome</keyword>
<evidence type="ECO:0000256" key="2">
    <source>
        <dbReference type="ARBA" id="ARBA00004241"/>
    </source>
</evidence>
<dbReference type="InterPro" id="IPR045584">
    <property type="entry name" value="Pilin-like"/>
</dbReference>
<keyword evidence="7 10" id="KW-0472">Membrane</keyword>
<protein>
    <recommendedName>
        <fullName evidence="10">ComG operon protein 3</fullName>
    </recommendedName>
</protein>
<evidence type="ECO:0000256" key="11">
    <source>
        <dbReference type="PIRSR" id="PIRSR029928-50"/>
    </source>
</evidence>
<feature type="transmembrane region" description="Helical" evidence="10">
    <location>
        <begin position="12"/>
        <end position="31"/>
    </location>
</feature>
<comment type="similarity">
    <text evidence="9 10">Belongs to the ComGC family.</text>
</comment>
<accession>A0A1G6GP98</accession>
<evidence type="ECO:0000313" key="12">
    <source>
        <dbReference type="EMBL" id="SDB83016.1"/>
    </source>
</evidence>
<evidence type="ECO:0000256" key="7">
    <source>
        <dbReference type="ARBA" id="ARBA00023136"/>
    </source>
</evidence>
<sequence>MKRICKDERGFTLVEMLVVLMIISLLLLIALPNLSKNTDVAGEQGCQATQKLLQTQVAAYEIEHGTLPTNLQALVDEGYVDTVTCPNGKTLLLDGRNVVISP</sequence>
<feature type="propeptide" id="PRO_5035517188" evidence="11">
    <location>
        <begin position="1"/>
        <end position="10"/>
    </location>
</feature>
<keyword evidence="5 10" id="KW-0812">Transmembrane</keyword>
<evidence type="ECO:0000313" key="13">
    <source>
        <dbReference type="Proteomes" id="UP000242662"/>
    </source>
</evidence>
<dbReference type="Gene3D" id="3.30.700.10">
    <property type="entry name" value="Glycoprotein, Type 4 Pilin"/>
    <property type="match status" value="1"/>
</dbReference>
<evidence type="ECO:0000256" key="3">
    <source>
        <dbReference type="ARBA" id="ARBA00022475"/>
    </source>
</evidence>
<dbReference type="NCBIfam" id="TIGR02532">
    <property type="entry name" value="IV_pilin_GFxxxE"/>
    <property type="match status" value="1"/>
</dbReference>
<evidence type="ECO:0000256" key="1">
    <source>
        <dbReference type="ARBA" id="ARBA00004162"/>
    </source>
</evidence>
<dbReference type="OrthoDB" id="1798043at2"/>
<keyword evidence="10" id="KW-0813">Transport</keyword>
<evidence type="ECO:0000256" key="4">
    <source>
        <dbReference type="ARBA" id="ARBA00022481"/>
    </source>
</evidence>
<evidence type="ECO:0000256" key="9">
    <source>
        <dbReference type="ARBA" id="ARBA00043982"/>
    </source>
</evidence>
<evidence type="ECO:0000256" key="10">
    <source>
        <dbReference type="PIRNR" id="PIRNR029928"/>
    </source>
</evidence>
<feature type="modified residue" description="N-methylphenylalanine" evidence="11">
    <location>
        <position position="11"/>
    </location>
</feature>
<dbReference type="AlphaFoldDB" id="A0A1G6GP98"/>
<dbReference type="EMBL" id="FMYM01000001">
    <property type="protein sequence ID" value="SDB83016.1"/>
    <property type="molecule type" value="Genomic_DNA"/>
</dbReference>
<evidence type="ECO:0000256" key="5">
    <source>
        <dbReference type="ARBA" id="ARBA00022692"/>
    </source>
</evidence>
<keyword evidence="3 10" id="KW-1003">Cell membrane</keyword>
<comment type="subunit">
    <text evidence="10">Homodimer.</text>
</comment>
<name>A0A1G6GP98_9BACI</name>
<organism evidence="12 13">
    <name type="scientific">Shouchella lonarensis</name>
    <dbReference type="NCBI Taxonomy" id="1464122"/>
    <lineage>
        <taxon>Bacteria</taxon>
        <taxon>Bacillati</taxon>
        <taxon>Bacillota</taxon>
        <taxon>Bacilli</taxon>
        <taxon>Bacillales</taxon>
        <taxon>Bacillaceae</taxon>
        <taxon>Shouchella</taxon>
    </lineage>
</organism>
<dbReference type="PIRSF" id="PIRSF029928">
    <property type="entry name" value="Late_competence_ComGC"/>
    <property type="match status" value="1"/>
</dbReference>
<dbReference type="Pfam" id="PF07963">
    <property type="entry name" value="N_methyl"/>
    <property type="match status" value="1"/>
</dbReference>
<dbReference type="PANTHER" id="PTHR30093">
    <property type="entry name" value="GENERAL SECRETION PATHWAY PROTEIN G"/>
    <property type="match status" value="1"/>
</dbReference>
<keyword evidence="4 11" id="KW-0488">Methylation</keyword>
<dbReference type="NCBIfam" id="NF040999">
    <property type="entry name" value="pilin_ComGC"/>
    <property type="match status" value="1"/>
</dbReference>
<gene>
    <name evidence="12" type="ORF">SAMN05421737_101242</name>
</gene>
<comment type="subcellular location">
    <subcellularLocation>
        <location evidence="1">Cell membrane</location>
        <topology evidence="1">Single-pass membrane protein</topology>
    </subcellularLocation>
    <subcellularLocation>
        <location evidence="2">Cell surface</location>
    </subcellularLocation>
</comment>
<reference evidence="13" key="1">
    <citation type="submission" date="2016-09" db="EMBL/GenBank/DDBJ databases">
        <authorList>
            <person name="Varghese N."/>
            <person name="Submissions S."/>
        </authorList>
    </citation>
    <scope>NUCLEOTIDE SEQUENCE [LARGE SCALE GENOMIC DNA]</scope>
    <source>
        <strain evidence="13">25nlg</strain>
    </source>
</reference>
<dbReference type="PANTHER" id="PTHR30093:SF2">
    <property type="entry name" value="TYPE II SECRETION SYSTEM PROTEIN H"/>
    <property type="match status" value="1"/>
</dbReference>
<evidence type="ECO:0000256" key="6">
    <source>
        <dbReference type="ARBA" id="ARBA00022989"/>
    </source>
</evidence>
<feature type="chain" id="PRO_5035517189" description="ComG operon protein 3" evidence="11">
    <location>
        <begin position="11"/>
        <end position="102"/>
    </location>
</feature>
<dbReference type="RefSeq" id="WP_090774463.1">
    <property type="nucleotide sequence ID" value="NZ_FMYM01000001.1"/>
</dbReference>
<dbReference type="SUPFAM" id="SSF54523">
    <property type="entry name" value="Pili subunits"/>
    <property type="match status" value="1"/>
</dbReference>
<dbReference type="Proteomes" id="UP000242662">
    <property type="component" value="Unassembled WGS sequence"/>
</dbReference>
<keyword evidence="8 10" id="KW-0178">Competence</keyword>
<dbReference type="InterPro" id="IPR016940">
    <property type="entry name" value="ComGC"/>
</dbReference>
<comment type="function">
    <text evidence="10">Required for transformation and DNA binding.</text>
</comment>
<dbReference type="InterPro" id="IPR012902">
    <property type="entry name" value="N_methyl_site"/>
</dbReference>
<dbReference type="GO" id="GO:0030420">
    <property type="term" value="P:establishment of competence for transformation"/>
    <property type="evidence" value="ECO:0007669"/>
    <property type="project" value="UniProtKB-UniRule"/>
</dbReference>